<gene>
    <name evidence="1" type="ORF">BS50DRAFT_665102</name>
</gene>
<dbReference type="Proteomes" id="UP000240883">
    <property type="component" value="Unassembled WGS sequence"/>
</dbReference>
<proteinExistence type="predicted"/>
<dbReference type="Gene3D" id="3.90.1300.10">
    <property type="entry name" value="Amidase signature (AS) domain"/>
    <property type="match status" value="2"/>
</dbReference>
<accession>A0A2T2NRL1</accession>
<dbReference type="PANTHER" id="PTHR46310:SF7">
    <property type="entry name" value="AMIDASE 1"/>
    <property type="match status" value="1"/>
</dbReference>
<dbReference type="PANTHER" id="PTHR46310">
    <property type="entry name" value="AMIDASE 1"/>
    <property type="match status" value="1"/>
</dbReference>
<evidence type="ECO:0000313" key="2">
    <source>
        <dbReference type="Proteomes" id="UP000240883"/>
    </source>
</evidence>
<name>A0A2T2NRL1_CORCC</name>
<evidence type="ECO:0000313" key="1">
    <source>
        <dbReference type="EMBL" id="PSN67728.1"/>
    </source>
</evidence>
<protein>
    <submittedName>
        <fullName evidence="1">Uncharacterized protein</fullName>
    </submittedName>
</protein>
<dbReference type="OrthoDB" id="5423360at2759"/>
<reference evidence="1 2" key="1">
    <citation type="journal article" date="2018" name="Front. Microbiol.">
        <title>Genome-Wide Analysis of Corynespora cassiicola Leaf Fall Disease Putative Effectors.</title>
        <authorList>
            <person name="Lopez D."/>
            <person name="Ribeiro S."/>
            <person name="Label P."/>
            <person name="Fumanal B."/>
            <person name="Venisse J.S."/>
            <person name="Kohler A."/>
            <person name="de Oliveira R.R."/>
            <person name="Labutti K."/>
            <person name="Lipzen A."/>
            <person name="Lail K."/>
            <person name="Bauer D."/>
            <person name="Ohm R.A."/>
            <person name="Barry K.W."/>
            <person name="Spatafora J."/>
            <person name="Grigoriev I.V."/>
            <person name="Martin F.M."/>
            <person name="Pujade-Renaud V."/>
        </authorList>
    </citation>
    <scope>NUCLEOTIDE SEQUENCE [LARGE SCALE GENOMIC DNA]</scope>
    <source>
        <strain evidence="1 2">Philippines</strain>
    </source>
</reference>
<dbReference type="AlphaFoldDB" id="A0A2T2NRL1"/>
<organism evidence="1 2">
    <name type="scientific">Corynespora cassiicola Philippines</name>
    <dbReference type="NCBI Taxonomy" id="1448308"/>
    <lineage>
        <taxon>Eukaryota</taxon>
        <taxon>Fungi</taxon>
        <taxon>Dikarya</taxon>
        <taxon>Ascomycota</taxon>
        <taxon>Pezizomycotina</taxon>
        <taxon>Dothideomycetes</taxon>
        <taxon>Pleosporomycetidae</taxon>
        <taxon>Pleosporales</taxon>
        <taxon>Corynesporascaceae</taxon>
        <taxon>Corynespora</taxon>
    </lineage>
</organism>
<dbReference type="EMBL" id="KZ678134">
    <property type="protein sequence ID" value="PSN67728.1"/>
    <property type="molecule type" value="Genomic_DNA"/>
</dbReference>
<dbReference type="STRING" id="1448308.A0A2T2NRL1"/>
<sequence>MIIGHLSGDQFTSSYIHETISLFFGLDDVHNAEFEDKIVLISYSDMTARHAAERTCTEESDHFSAIYYSSALPQDILPSGPYFLHGKNIHQAWRLYEDDLDAFIFAVLPCDVQNPVRCQVVNALAPDGIWRHVPVPSRLYAKPTADRPLAGARIALKDIYQLAGVKSTMMSSAYTELYEPDNESANYVERLIWLGATIFSGAAAALTGYSWLGYSVGSNSAGSIRAPATYNGLFSLRPSFNSTLMTGIAIDSQWAIGQYPRMICPNVLNRVFHVVGHFSHSLDDLKHIGSITLDLPSNWKGFPTKILYSMDFFAHSNSKHQDIIEEFIYALGELLDIKRENFSIAERWAPCPPTAANGRPLDEYLAKGL</sequence>
<dbReference type="InterPro" id="IPR036928">
    <property type="entry name" value="AS_sf"/>
</dbReference>
<dbReference type="SUPFAM" id="SSF75304">
    <property type="entry name" value="Amidase signature (AS) enzymes"/>
    <property type="match status" value="1"/>
</dbReference>
<keyword evidence="2" id="KW-1185">Reference proteome</keyword>